<sequence length="252" mass="28233">MAELSACPPSGIARVESSVQLPSVYHTHTTDKEEEESSLYFLACISMRRLLNRVHQLLYARDSGAAFDQSRFPRIVAELQRQLDDWRDVLPASFYFSIDTEETTTEAGGFLRQRYLTCKGVIYRPYLMWMLSDSHVGVNDSGLAIPEALTNSKACLDACLLHALNLRGFSQTVMIDTWICSLSMSGAMLILLAACQVPALKELISHRVTRVGDHLQQLFHHWRSISFGADSPSVERSLGLIEKADGYIKESC</sequence>
<dbReference type="PANTHER" id="PTHR47785">
    <property type="entry name" value="ZN(II)2CYS6 TRANSCRIPTION FACTOR (EUROFUNG)-RELATED-RELATED"/>
    <property type="match status" value="1"/>
</dbReference>
<dbReference type="InterPro" id="IPR053181">
    <property type="entry name" value="EcdB-like_regulator"/>
</dbReference>
<accession>A0A9W8TCL1</accession>
<dbReference type="Proteomes" id="UP001140502">
    <property type="component" value="Unassembled WGS sequence"/>
</dbReference>
<proteinExistence type="predicted"/>
<evidence type="ECO:0000313" key="2">
    <source>
        <dbReference type="Proteomes" id="UP001140502"/>
    </source>
</evidence>
<dbReference type="CDD" id="cd12148">
    <property type="entry name" value="fungal_TF_MHR"/>
    <property type="match status" value="1"/>
</dbReference>
<dbReference type="EMBL" id="JAPEUR010000531">
    <property type="protein sequence ID" value="KAJ4308434.1"/>
    <property type="molecule type" value="Genomic_DNA"/>
</dbReference>
<dbReference type="OrthoDB" id="6133115at2759"/>
<evidence type="ECO:0000313" key="1">
    <source>
        <dbReference type="EMBL" id="KAJ4308434.1"/>
    </source>
</evidence>
<dbReference type="PANTHER" id="PTHR47785:SF1">
    <property type="entry name" value="TRANSCRIPTION FACTOR, PUTATIVE (AFU_ORTHOLOGUE AFUA_5G14530)-RELATED"/>
    <property type="match status" value="1"/>
</dbReference>
<dbReference type="AlphaFoldDB" id="A0A9W8TCL1"/>
<gene>
    <name evidence="1" type="ORF">N0V84_012106</name>
</gene>
<comment type="caution">
    <text evidence="1">The sequence shown here is derived from an EMBL/GenBank/DDBJ whole genome shotgun (WGS) entry which is preliminary data.</text>
</comment>
<protein>
    <submittedName>
        <fullName evidence="1">Uncharacterized protein</fullName>
    </submittedName>
</protein>
<keyword evidence="2" id="KW-1185">Reference proteome</keyword>
<reference evidence="1" key="1">
    <citation type="submission" date="2022-10" db="EMBL/GenBank/DDBJ databases">
        <title>Tapping the CABI collections for fungal endophytes: first genome assemblies for Collariella, Neodidymelliopsis, Ascochyta clinopodiicola, Didymella pomorum, Didymosphaeria variabile, Neocosmospora piperis and Neocucurbitaria cava.</title>
        <authorList>
            <person name="Hill R."/>
        </authorList>
    </citation>
    <scope>NUCLEOTIDE SEQUENCE</scope>
    <source>
        <strain evidence="1">IMI 366586</strain>
    </source>
</reference>
<name>A0A9W8TCL1_9HYPO</name>
<organism evidence="1 2">
    <name type="scientific">Fusarium piperis</name>
    <dbReference type="NCBI Taxonomy" id="1435070"/>
    <lineage>
        <taxon>Eukaryota</taxon>
        <taxon>Fungi</taxon>
        <taxon>Dikarya</taxon>
        <taxon>Ascomycota</taxon>
        <taxon>Pezizomycotina</taxon>
        <taxon>Sordariomycetes</taxon>
        <taxon>Hypocreomycetidae</taxon>
        <taxon>Hypocreales</taxon>
        <taxon>Nectriaceae</taxon>
        <taxon>Fusarium</taxon>
        <taxon>Fusarium solani species complex</taxon>
    </lineage>
</organism>